<dbReference type="GO" id="GO:0080120">
    <property type="term" value="P:CAAX-box protein maturation"/>
    <property type="evidence" value="ECO:0007669"/>
    <property type="project" value="UniProtKB-ARBA"/>
</dbReference>
<feature type="transmembrane region" description="Helical" evidence="2">
    <location>
        <begin position="239"/>
        <end position="256"/>
    </location>
</feature>
<name>A0A560WGV7_9MICO</name>
<gene>
    <name evidence="4" type="ORF">FB557_0445</name>
</gene>
<evidence type="ECO:0000256" key="2">
    <source>
        <dbReference type="SAM" id="Phobius"/>
    </source>
</evidence>
<comment type="caution">
    <text evidence="4">The sequence shown here is derived from an EMBL/GenBank/DDBJ whole genome shotgun (WGS) entry which is preliminary data.</text>
</comment>
<feature type="compositionally biased region" description="Pro residues" evidence="1">
    <location>
        <begin position="7"/>
        <end position="63"/>
    </location>
</feature>
<feature type="compositionally biased region" description="Low complexity" evidence="1">
    <location>
        <begin position="64"/>
        <end position="73"/>
    </location>
</feature>
<evidence type="ECO:0000313" key="5">
    <source>
        <dbReference type="Proteomes" id="UP000315628"/>
    </source>
</evidence>
<keyword evidence="4" id="KW-0645">Protease</keyword>
<evidence type="ECO:0000256" key="1">
    <source>
        <dbReference type="SAM" id="MobiDB-lite"/>
    </source>
</evidence>
<organism evidence="4 5">
    <name type="scientific">Marihabitans asiaticum</name>
    <dbReference type="NCBI Taxonomy" id="415218"/>
    <lineage>
        <taxon>Bacteria</taxon>
        <taxon>Bacillati</taxon>
        <taxon>Actinomycetota</taxon>
        <taxon>Actinomycetes</taxon>
        <taxon>Micrococcales</taxon>
        <taxon>Intrasporangiaceae</taxon>
        <taxon>Marihabitans</taxon>
    </lineage>
</organism>
<dbReference type="GO" id="GO:0006508">
    <property type="term" value="P:proteolysis"/>
    <property type="evidence" value="ECO:0007669"/>
    <property type="project" value="UniProtKB-KW"/>
</dbReference>
<feature type="region of interest" description="Disordered" evidence="1">
    <location>
        <begin position="1"/>
        <end position="73"/>
    </location>
</feature>
<feature type="transmembrane region" description="Helical" evidence="2">
    <location>
        <begin position="277"/>
        <end position="295"/>
    </location>
</feature>
<proteinExistence type="predicted"/>
<feature type="domain" description="CAAX prenyl protease 2/Lysostaphin resistance protein A-like" evidence="3">
    <location>
        <begin position="241"/>
        <end position="336"/>
    </location>
</feature>
<keyword evidence="2" id="KW-0472">Membrane</keyword>
<sequence>MTAQGPPQGPPQGQPGYPPPPPPPGGYPPSPAPGYGYPPSPAPGYGYPPSPAPGYGYPPPPQPGSGYPPLSQPGYGYPAPKPPVLAAGEEYHLALTGPGQAWWRPLLSFGVVLVGGFALVMAGSVALLVALLVQNGGNLDEVMTGPENFDMSDPWIFTIQNLMLASFIPLAGLTTWLVHQVRPGFVSSVIGRFRWGWTAWCLALLVPLWGGYVAVASLLLSSSAASGGAGDGANRPEHWILLLVLMLLTTPLQAAGEEYLFRGWIMQQMGALFRHRWVALGISIVLSSVLFALAHMSLDPWVLLDLAGMATAMVLITWRTGGLEAAVVLHAVNNLVAIGYAILFGDLAGSFIEPETTSTWEATLVSWVAVAVATAALWWLARWRGVDRRVVPRGSEVR</sequence>
<feature type="transmembrane region" description="Helical" evidence="2">
    <location>
        <begin position="154"/>
        <end position="178"/>
    </location>
</feature>
<keyword evidence="2" id="KW-0812">Transmembrane</keyword>
<dbReference type="GO" id="GO:0004175">
    <property type="term" value="F:endopeptidase activity"/>
    <property type="evidence" value="ECO:0007669"/>
    <property type="project" value="UniProtKB-ARBA"/>
</dbReference>
<feature type="transmembrane region" description="Helical" evidence="2">
    <location>
        <begin position="301"/>
        <end position="318"/>
    </location>
</feature>
<keyword evidence="2" id="KW-1133">Transmembrane helix</keyword>
<keyword evidence="4" id="KW-0378">Hydrolase</keyword>
<reference evidence="4 5" key="1">
    <citation type="submission" date="2019-06" db="EMBL/GenBank/DDBJ databases">
        <title>Sequencing the genomes of 1000 actinobacteria strains.</title>
        <authorList>
            <person name="Klenk H.-P."/>
        </authorList>
    </citation>
    <scope>NUCLEOTIDE SEQUENCE [LARGE SCALE GENOMIC DNA]</scope>
    <source>
        <strain evidence="4 5">DSM 18935</strain>
    </source>
</reference>
<protein>
    <submittedName>
        <fullName evidence="4">Membrane protease YdiL (CAAX protease family)</fullName>
    </submittedName>
</protein>
<dbReference type="InterPro" id="IPR003675">
    <property type="entry name" value="Rce1/LyrA-like_dom"/>
</dbReference>
<accession>A0A560WGV7</accession>
<dbReference type="EMBL" id="VIUW01000001">
    <property type="protein sequence ID" value="TWD16899.1"/>
    <property type="molecule type" value="Genomic_DNA"/>
</dbReference>
<dbReference type="Pfam" id="PF02517">
    <property type="entry name" value="Rce1-like"/>
    <property type="match status" value="1"/>
</dbReference>
<dbReference type="Proteomes" id="UP000315628">
    <property type="component" value="Unassembled WGS sequence"/>
</dbReference>
<feature type="transmembrane region" description="Helical" evidence="2">
    <location>
        <begin position="199"/>
        <end position="219"/>
    </location>
</feature>
<feature type="transmembrane region" description="Helical" evidence="2">
    <location>
        <begin position="325"/>
        <end position="344"/>
    </location>
</feature>
<keyword evidence="5" id="KW-1185">Reference proteome</keyword>
<feature type="transmembrane region" description="Helical" evidence="2">
    <location>
        <begin position="106"/>
        <end position="134"/>
    </location>
</feature>
<dbReference type="OrthoDB" id="2680086at2"/>
<dbReference type="AlphaFoldDB" id="A0A560WGV7"/>
<evidence type="ECO:0000259" key="3">
    <source>
        <dbReference type="Pfam" id="PF02517"/>
    </source>
</evidence>
<dbReference type="RefSeq" id="WP_144855223.1">
    <property type="nucleotide sequence ID" value="NZ_BAAAYT010000002.1"/>
</dbReference>
<evidence type="ECO:0000313" key="4">
    <source>
        <dbReference type="EMBL" id="TWD16899.1"/>
    </source>
</evidence>
<feature type="transmembrane region" description="Helical" evidence="2">
    <location>
        <begin position="364"/>
        <end position="381"/>
    </location>
</feature>